<dbReference type="InterPro" id="IPR003680">
    <property type="entry name" value="Flavodoxin_fold"/>
</dbReference>
<comment type="catalytic activity">
    <reaction evidence="5">
        <text>N,N-dimethyl-1,4-phenylenediamine + anthranilate + 2 NAD(+) = 2-(4-dimethylaminophenyl)diazenylbenzoate + 2 NADH + 2 H(+)</text>
        <dbReference type="Rhea" id="RHEA:55872"/>
        <dbReference type="ChEBI" id="CHEBI:15378"/>
        <dbReference type="ChEBI" id="CHEBI:15783"/>
        <dbReference type="ChEBI" id="CHEBI:16567"/>
        <dbReference type="ChEBI" id="CHEBI:57540"/>
        <dbReference type="ChEBI" id="CHEBI:57945"/>
        <dbReference type="ChEBI" id="CHEBI:71579"/>
        <dbReference type="EC" id="1.7.1.17"/>
    </reaction>
    <physiologicalReaction direction="right-to-left" evidence="5">
        <dbReference type="Rhea" id="RHEA:55874"/>
    </physiologicalReaction>
</comment>
<comment type="similarity">
    <text evidence="6">Belongs to the azoreductase type 1 family.</text>
</comment>
<dbReference type="InterPro" id="IPR023048">
    <property type="entry name" value="NADH:quinone_OxRdtase_FMN_depd"/>
</dbReference>
<feature type="binding site" evidence="6">
    <location>
        <begin position="16"/>
        <end position="18"/>
    </location>
    <ligand>
        <name>FMN</name>
        <dbReference type="ChEBI" id="CHEBI:58210"/>
    </ligand>
</feature>
<keyword evidence="9" id="KW-1185">Reference proteome</keyword>
<dbReference type="EC" id="1.7.1.17" evidence="6"/>
<dbReference type="PANTHER" id="PTHR43741:SF2">
    <property type="entry name" value="FMN-DEPENDENT NADH:QUINONE OXIDOREDUCTASE"/>
    <property type="match status" value="1"/>
</dbReference>
<keyword evidence="4 6" id="KW-0520">NAD</keyword>
<comment type="function">
    <text evidence="6">Also exhibits azoreductase activity. Catalyzes the reductive cleavage of the azo bond in aromatic azo compounds to the corresponding amines.</text>
</comment>
<proteinExistence type="inferred from homology"/>
<evidence type="ECO:0000256" key="3">
    <source>
        <dbReference type="ARBA" id="ARBA00023002"/>
    </source>
</evidence>
<evidence type="ECO:0000256" key="5">
    <source>
        <dbReference type="ARBA" id="ARBA00048542"/>
    </source>
</evidence>
<dbReference type="PANTHER" id="PTHR43741">
    <property type="entry name" value="FMN-DEPENDENT NADH-AZOREDUCTASE 1"/>
    <property type="match status" value="1"/>
</dbReference>
<comment type="catalytic activity">
    <reaction evidence="6">
        <text>2 a quinone + NADH + H(+) = 2 a 1,4-benzosemiquinone + NAD(+)</text>
        <dbReference type="Rhea" id="RHEA:65952"/>
        <dbReference type="ChEBI" id="CHEBI:15378"/>
        <dbReference type="ChEBI" id="CHEBI:57540"/>
        <dbReference type="ChEBI" id="CHEBI:57945"/>
        <dbReference type="ChEBI" id="CHEBI:132124"/>
        <dbReference type="ChEBI" id="CHEBI:134225"/>
    </reaction>
</comment>
<comment type="function">
    <text evidence="6">Quinone reductase that provides resistance to thiol-specific stress caused by electrophilic quinones.</text>
</comment>
<dbReference type="RefSeq" id="WP_243801988.1">
    <property type="nucleotide sequence ID" value="NZ_JALHAT010000035.1"/>
</dbReference>
<organism evidence="8 9">
    <name type="scientific">Novosphingobium mangrovi</name>
    <name type="common">ex Hu et al. 2023</name>
    <dbReference type="NCBI Taxonomy" id="2930094"/>
    <lineage>
        <taxon>Bacteria</taxon>
        <taxon>Pseudomonadati</taxon>
        <taxon>Pseudomonadota</taxon>
        <taxon>Alphaproteobacteria</taxon>
        <taxon>Sphingomonadales</taxon>
        <taxon>Sphingomonadaceae</taxon>
        <taxon>Novosphingobium</taxon>
    </lineage>
</organism>
<evidence type="ECO:0000256" key="6">
    <source>
        <dbReference type="HAMAP-Rule" id="MF_01216"/>
    </source>
</evidence>
<keyword evidence="1 6" id="KW-0285">Flavoprotein</keyword>
<dbReference type="SUPFAM" id="SSF52218">
    <property type="entry name" value="Flavoproteins"/>
    <property type="match status" value="1"/>
</dbReference>
<reference evidence="8" key="1">
    <citation type="submission" date="2022-03" db="EMBL/GenBank/DDBJ databases">
        <title>Identification of a novel bacterium isolated from mangrove sediments.</title>
        <authorList>
            <person name="Pan X."/>
        </authorList>
    </citation>
    <scope>NUCLEOTIDE SEQUENCE</scope>
    <source>
        <strain evidence="8">B2637</strain>
    </source>
</reference>
<dbReference type="Proteomes" id="UP001162802">
    <property type="component" value="Unassembled WGS sequence"/>
</dbReference>
<dbReference type="InterPro" id="IPR029039">
    <property type="entry name" value="Flavoprotein-like_sf"/>
</dbReference>
<dbReference type="InterPro" id="IPR050104">
    <property type="entry name" value="FMN-dep_NADH:Q_OxRdtase_AzoR1"/>
</dbReference>
<name>A0ABT0AG92_9SPHN</name>
<comment type="caution">
    <text evidence="6">Lacks conserved residue(s) required for the propagation of feature annotation.</text>
</comment>
<evidence type="ECO:0000313" key="9">
    <source>
        <dbReference type="Proteomes" id="UP001162802"/>
    </source>
</evidence>
<dbReference type="EC" id="1.6.5.-" evidence="6"/>
<dbReference type="HAMAP" id="MF_01216">
    <property type="entry name" value="Azoreductase_type1"/>
    <property type="match status" value="1"/>
</dbReference>
<feature type="domain" description="Flavodoxin-like fold" evidence="7">
    <location>
        <begin position="3"/>
        <end position="198"/>
    </location>
</feature>
<dbReference type="Gene3D" id="3.40.50.360">
    <property type="match status" value="1"/>
</dbReference>
<comment type="subunit">
    <text evidence="6">Homodimer.</text>
</comment>
<evidence type="ECO:0000256" key="1">
    <source>
        <dbReference type="ARBA" id="ARBA00022630"/>
    </source>
</evidence>
<comment type="caution">
    <text evidence="8">The sequence shown here is derived from an EMBL/GenBank/DDBJ whole genome shotgun (WGS) entry which is preliminary data.</text>
</comment>
<gene>
    <name evidence="6" type="primary">azoR</name>
    <name evidence="8" type="ORF">MTR65_16100</name>
</gene>
<evidence type="ECO:0000256" key="4">
    <source>
        <dbReference type="ARBA" id="ARBA00023027"/>
    </source>
</evidence>
<keyword evidence="3 6" id="KW-0560">Oxidoreductase</keyword>
<evidence type="ECO:0000256" key="2">
    <source>
        <dbReference type="ARBA" id="ARBA00022643"/>
    </source>
</evidence>
<protein>
    <recommendedName>
        <fullName evidence="6">FMN dependent NADH:quinone oxidoreductase</fullName>
        <ecNumber evidence="6">1.6.5.-</ecNumber>
    </recommendedName>
    <alternativeName>
        <fullName evidence="6">Azo-dye reductase</fullName>
    </alternativeName>
    <alternativeName>
        <fullName evidence="6">FMN-dependent NADH-azo compound oxidoreductase</fullName>
    </alternativeName>
    <alternativeName>
        <fullName evidence="6">FMN-dependent NADH-azoreductase</fullName>
        <ecNumber evidence="6">1.7.1.17</ecNumber>
    </alternativeName>
</protein>
<comment type="cofactor">
    <cofactor evidence="6">
        <name>FMN</name>
        <dbReference type="ChEBI" id="CHEBI:58210"/>
    </cofactor>
    <text evidence="6">Binds 1 FMN per subunit.</text>
</comment>
<evidence type="ECO:0000259" key="7">
    <source>
        <dbReference type="Pfam" id="PF02525"/>
    </source>
</evidence>
<dbReference type="EMBL" id="JALHAT010000035">
    <property type="protein sequence ID" value="MCJ1962215.1"/>
    <property type="molecule type" value="Genomic_DNA"/>
</dbReference>
<dbReference type="Pfam" id="PF02525">
    <property type="entry name" value="Flavodoxin_2"/>
    <property type="match status" value="1"/>
</dbReference>
<keyword evidence="2 6" id="KW-0288">FMN</keyword>
<accession>A0ABT0AG92</accession>
<sequence length="200" mass="20948">MTKYLVVRSAATGAASVSNQLIDTYLAELGEDAVVVERNLDTDPVPHINSGSLVGIGRAAPVGDKMTDASLEARDLQDTLIAEVMDADVLVIGLPIYNFGLPSTLKAWFDYVLRAGTTFQYTEQGPEGLVKNTKAIVAQSRAGKYDDDAGVIFGMPHLKGLLGFMGVTDVEVVTAEGMAFGPEAAASAIADAKAAITKLA</sequence>
<evidence type="ECO:0000313" key="8">
    <source>
        <dbReference type="EMBL" id="MCJ1962215.1"/>
    </source>
</evidence>